<feature type="transmembrane region" description="Helical" evidence="8">
    <location>
        <begin position="158"/>
        <end position="181"/>
    </location>
</feature>
<name>A0A7R7ZQH3_ASPCH</name>
<feature type="compositionally biased region" description="Acidic residues" evidence="7">
    <location>
        <begin position="60"/>
        <end position="74"/>
    </location>
</feature>
<dbReference type="PANTHER" id="PTHR23501:SF107">
    <property type="entry name" value="TRANSPORTER, PUTATIVE (AFU_ORTHOLOGUE AFUA_7G04730)-RELATED"/>
    <property type="match status" value="1"/>
</dbReference>
<dbReference type="AlphaFoldDB" id="A0A7R7ZQH3"/>
<reference evidence="10" key="2">
    <citation type="submission" date="2021-02" db="EMBL/GenBank/DDBJ databases">
        <title>Aspergillus chevalieri M1 genome sequence.</title>
        <authorList>
            <person name="Kadooka C."/>
            <person name="Mori K."/>
            <person name="Futagami T."/>
        </authorList>
    </citation>
    <scope>NUCLEOTIDE SEQUENCE</scope>
    <source>
        <strain evidence="10">M1</strain>
    </source>
</reference>
<dbReference type="Pfam" id="PF07690">
    <property type="entry name" value="MFS_1"/>
    <property type="match status" value="1"/>
</dbReference>
<dbReference type="Proteomes" id="UP000637239">
    <property type="component" value="Chromosome 6"/>
</dbReference>
<dbReference type="KEGG" id="ache:ACHE_60579A"/>
<dbReference type="EMBL" id="AP024421">
    <property type="protein sequence ID" value="BCR90693.1"/>
    <property type="molecule type" value="Genomic_DNA"/>
</dbReference>
<feature type="compositionally biased region" description="Basic and acidic residues" evidence="7">
    <location>
        <begin position="50"/>
        <end position="59"/>
    </location>
</feature>
<feature type="compositionally biased region" description="Polar residues" evidence="7">
    <location>
        <begin position="31"/>
        <end position="44"/>
    </location>
</feature>
<keyword evidence="4 8" id="KW-0812">Transmembrane</keyword>
<protein>
    <recommendedName>
        <fullName evidence="9">Major facilitator superfamily (MFS) profile domain-containing protein</fullName>
    </recommendedName>
</protein>
<dbReference type="SUPFAM" id="SSF103473">
    <property type="entry name" value="MFS general substrate transporter"/>
    <property type="match status" value="2"/>
</dbReference>
<dbReference type="RefSeq" id="XP_043139215.1">
    <property type="nucleotide sequence ID" value="XM_043281769.1"/>
</dbReference>
<feature type="transmembrane region" description="Helical" evidence="8">
    <location>
        <begin position="414"/>
        <end position="436"/>
    </location>
</feature>
<dbReference type="FunFam" id="1.20.1250.20:FF:000284">
    <property type="entry name" value="Siderophore iron transporter mirB"/>
    <property type="match status" value="1"/>
</dbReference>
<dbReference type="InterPro" id="IPR036259">
    <property type="entry name" value="MFS_trans_sf"/>
</dbReference>
<comment type="subcellular location">
    <subcellularLocation>
        <location evidence="1">Membrane</location>
        <topology evidence="1">Multi-pass membrane protein</topology>
    </subcellularLocation>
</comment>
<sequence length="617" mass="68482">MPSNSRFHRASAGPSSSAVYTQLASDSTSLLESGTQVDYSQGNCAGNKPDPNRIDIDTRDSDEDDEEEEEEEEDERRQNGVWQAEAITSSWTFRALVFTYVFIYILTSVNSLQQQVTGILGPYVTSSFKQHSLFSTTQTLSSIVAGCSKLPIAKILDIWGRVEGFILMTVLCTLGLVLMAVCRNVETYAAAQVFYWVGYNGMGYVINIFLADTTSLRNRMIMFGLNSTPFIVTVFIGPYVAQLFHTYSTFRWAFGFFAIIVPVVSIPVAAVFLYSNYKVRKMGLAPHRTVSGRTTFQILYHYAREFDIVGLILVVGGFSLLLLPLTLAASSVNQWHNLYIIAILVIGVALLALFCVWEKYFAPVTFVPFQYLQDRTVFGACVLSATLFCSFYTWDVYFSSYLQVVHNQNIRNAGYISNIFTIGSSFWAPIAGLMIRYTGRFKWLGLAAVPVSAISTALMIYFRHPGTNISLIVLIQIFMAFSGGTLVMTEQLAAMSAVPHNEVAVVLALEGLFMSIGGSIGQSISGAIWTNLLPDKLIEYLPASEKANWKKIYGSLEVQLSYPVGSTTRDAIIMAYGYVQRRMLLAGVCFMPLALGCILLWRNIDVKGKQQTTGMVF</sequence>
<feature type="transmembrane region" description="Helical" evidence="8">
    <location>
        <begin position="308"/>
        <end position="332"/>
    </location>
</feature>
<feature type="transmembrane region" description="Helical" evidence="8">
    <location>
        <begin position="223"/>
        <end position="241"/>
    </location>
</feature>
<proteinExistence type="inferred from homology"/>
<evidence type="ECO:0000256" key="6">
    <source>
        <dbReference type="ARBA" id="ARBA00023136"/>
    </source>
</evidence>
<feature type="transmembrane region" description="Helical" evidence="8">
    <location>
        <begin position="583"/>
        <end position="601"/>
    </location>
</feature>
<accession>A0A7R7ZQH3</accession>
<keyword evidence="6 8" id="KW-0472">Membrane</keyword>
<feature type="transmembrane region" description="Helical" evidence="8">
    <location>
        <begin position="193"/>
        <end position="211"/>
    </location>
</feature>
<dbReference type="InterPro" id="IPR020846">
    <property type="entry name" value="MFS_dom"/>
</dbReference>
<evidence type="ECO:0000313" key="11">
    <source>
        <dbReference type="Proteomes" id="UP000637239"/>
    </source>
</evidence>
<feature type="transmembrane region" description="Helical" evidence="8">
    <location>
        <begin position="443"/>
        <end position="462"/>
    </location>
</feature>
<feature type="transmembrane region" description="Helical" evidence="8">
    <location>
        <begin position="338"/>
        <end position="357"/>
    </location>
</feature>
<dbReference type="PROSITE" id="PS50850">
    <property type="entry name" value="MFS"/>
    <property type="match status" value="1"/>
</dbReference>
<evidence type="ECO:0000256" key="8">
    <source>
        <dbReference type="SAM" id="Phobius"/>
    </source>
</evidence>
<evidence type="ECO:0000259" key="9">
    <source>
        <dbReference type="PROSITE" id="PS50850"/>
    </source>
</evidence>
<dbReference type="GO" id="GO:0005886">
    <property type="term" value="C:plasma membrane"/>
    <property type="evidence" value="ECO:0007669"/>
    <property type="project" value="TreeGrafter"/>
</dbReference>
<feature type="domain" description="Major facilitator superfamily (MFS) profile" evidence="9">
    <location>
        <begin position="99"/>
        <end position="583"/>
    </location>
</feature>
<evidence type="ECO:0000256" key="1">
    <source>
        <dbReference type="ARBA" id="ARBA00004141"/>
    </source>
</evidence>
<evidence type="ECO:0000256" key="2">
    <source>
        <dbReference type="ARBA" id="ARBA00008335"/>
    </source>
</evidence>
<reference evidence="10" key="1">
    <citation type="submission" date="2021-01" db="EMBL/GenBank/DDBJ databases">
        <authorList>
            <consortium name="Aspergillus chevalieri M1 genome sequencing consortium"/>
            <person name="Kazuki M."/>
            <person name="Futagami T."/>
        </authorList>
    </citation>
    <scope>NUCLEOTIDE SEQUENCE</scope>
    <source>
        <strain evidence="10">M1</strain>
    </source>
</reference>
<evidence type="ECO:0000256" key="7">
    <source>
        <dbReference type="SAM" id="MobiDB-lite"/>
    </source>
</evidence>
<evidence type="ECO:0000313" key="10">
    <source>
        <dbReference type="EMBL" id="BCR90693.1"/>
    </source>
</evidence>
<keyword evidence="11" id="KW-1185">Reference proteome</keyword>
<dbReference type="PANTHER" id="PTHR23501">
    <property type="entry name" value="MAJOR FACILITATOR SUPERFAMILY"/>
    <property type="match status" value="1"/>
</dbReference>
<evidence type="ECO:0000256" key="3">
    <source>
        <dbReference type="ARBA" id="ARBA00022448"/>
    </source>
</evidence>
<feature type="transmembrane region" description="Helical" evidence="8">
    <location>
        <begin position="253"/>
        <end position="274"/>
    </location>
</feature>
<keyword evidence="3" id="KW-0813">Transport</keyword>
<feature type="region of interest" description="Disordered" evidence="7">
    <location>
        <begin position="31"/>
        <end position="80"/>
    </location>
</feature>
<gene>
    <name evidence="10" type="ORF">ACHE_60579A</name>
</gene>
<dbReference type="GeneID" id="66985051"/>
<feature type="transmembrane region" description="Helical" evidence="8">
    <location>
        <begin position="468"/>
        <end position="487"/>
    </location>
</feature>
<feature type="transmembrane region" description="Helical" evidence="8">
    <location>
        <begin position="377"/>
        <end position="394"/>
    </location>
</feature>
<evidence type="ECO:0000256" key="4">
    <source>
        <dbReference type="ARBA" id="ARBA00022692"/>
    </source>
</evidence>
<evidence type="ECO:0000256" key="5">
    <source>
        <dbReference type="ARBA" id="ARBA00022989"/>
    </source>
</evidence>
<dbReference type="Gene3D" id="1.20.1250.20">
    <property type="entry name" value="MFS general substrate transporter like domains"/>
    <property type="match status" value="2"/>
</dbReference>
<comment type="similarity">
    <text evidence="2">Belongs to the major facilitator superfamily.</text>
</comment>
<dbReference type="InterPro" id="IPR011701">
    <property type="entry name" value="MFS"/>
</dbReference>
<organism evidence="10 11">
    <name type="scientific">Aspergillus chevalieri</name>
    <name type="common">Eurotium chevalieri</name>
    <dbReference type="NCBI Taxonomy" id="182096"/>
    <lineage>
        <taxon>Eukaryota</taxon>
        <taxon>Fungi</taxon>
        <taxon>Dikarya</taxon>
        <taxon>Ascomycota</taxon>
        <taxon>Pezizomycotina</taxon>
        <taxon>Eurotiomycetes</taxon>
        <taxon>Eurotiomycetidae</taxon>
        <taxon>Eurotiales</taxon>
        <taxon>Aspergillaceae</taxon>
        <taxon>Aspergillus</taxon>
        <taxon>Aspergillus subgen. Aspergillus</taxon>
    </lineage>
</organism>
<dbReference type="GO" id="GO:0022857">
    <property type="term" value="F:transmembrane transporter activity"/>
    <property type="evidence" value="ECO:0007669"/>
    <property type="project" value="InterPro"/>
</dbReference>
<keyword evidence="5 8" id="KW-1133">Transmembrane helix</keyword>